<gene>
    <name evidence="2" type="ORF">LRAMOSA11485</name>
</gene>
<accession>A0A077WW25</accession>
<feature type="region of interest" description="Disordered" evidence="1">
    <location>
        <begin position="1"/>
        <end position="22"/>
    </location>
</feature>
<feature type="region of interest" description="Disordered" evidence="1">
    <location>
        <begin position="34"/>
        <end position="73"/>
    </location>
</feature>
<protein>
    <submittedName>
        <fullName evidence="2">Uncharacterized protein</fullName>
    </submittedName>
</protein>
<sequence>MRLSSDTNSNRNRDDAVDHVDHYDNDVLFPEAFVTESSMDAADATGHGTQEAAGEEEAENQSNPDDPDGPFQKSSKQLLSVIHNLRLRVPNKYRVEKSVITAARDIFSDRGSRMPLSDNGFLELPPDAIDDLTRTQETHGYTNAAHCFRMNILAYLFAALAENAGDEQEQHQSLLNYRKAIRVYLEIAVFGKTHATYISRGGKALLRIAGSLGPLVLLCPEHLKWLQLGYCTPDEIDKIIANIDFIKCHLPRED</sequence>
<name>A0A077WW25_9FUNG</name>
<proteinExistence type="predicted"/>
<dbReference type="AlphaFoldDB" id="A0A077WW25"/>
<feature type="compositionally biased region" description="Basic and acidic residues" evidence="1">
    <location>
        <begin position="11"/>
        <end position="22"/>
    </location>
</feature>
<dbReference type="OrthoDB" id="10649749at2759"/>
<feature type="compositionally biased region" description="Polar residues" evidence="1">
    <location>
        <begin position="1"/>
        <end position="10"/>
    </location>
</feature>
<reference evidence="2" key="1">
    <citation type="journal article" date="2014" name="Genome Announc.">
        <title>De novo whole-genome sequence and genome annotation of Lichtheimia ramosa.</title>
        <authorList>
            <person name="Linde J."/>
            <person name="Schwartze V."/>
            <person name="Binder U."/>
            <person name="Lass-Florl C."/>
            <person name="Voigt K."/>
            <person name="Horn F."/>
        </authorList>
    </citation>
    <scope>NUCLEOTIDE SEQUENCE</scope>
    <source>
        <strain evidence="2">JMRC FSU:6197</strain>
    </source>
</reference>
<dbReference type="EMBL" id="LK023352">
    <property type="protein sequence ID" value="CDS11841.1"/>
    <property type="molecule type" value="Genomic_DNA"/>
</dbReference>
<evidence type="ECO:0000256" key="1">
    <source>
        <dbReference type="SAM" id="MobiDB-lite"/>
    </source>
</evidence>
<evidence type="ECO:0000313" key="2">
    <source>
        <dbReference type="EMBL" id="CDS11841.1"/>
    </source>
</evidence>
<organism evidence="2">
    <name type="scientific">Lichtheimia ramosa</name>
    <dbReference type="NCBI Taxonomy" id="688394"/>
    <lineage>
        <taxon>Eukaryota</taxon>
        <taxon>Fungi</taxon>
        <taxon>Fungi incertae sedis</taxon>
        <taxon>Mucoromycota</taxon>
        <taxon>Mucoromycotina</taxon>
        <taxon>Mucoromycetes</taxon>
        <taxon>Mucorales</taxon>
        <taxon>Lichtheimiaceae</taxon>
        <taxon>Lichtheimia</taxon>
    </lineage>
</organism>